<dbReference type="EMBL" id="KV751076">
    <property type="protein sequence ID" value="OCL01756.1"/>
    <property type="molecule type" value="Genomic_DNA"/>
</dbReference>
<evidence type="ECO:0000256" key="1">
    <source>
        <dbReference type="SAM" id="SignalP"/>
    </source>
</evidence>
<keyword evidence="1" id="KW-0732">Signal</keyword>
<name>A0A8E2EN28_9PEZI</name>
<evidence type="ECO:0000313" key="2">
    <source>
        <dbReference type="EMBL" id="OCL01756.1"/>
    </source>
</evidence>
<proteinExistence type="predicted"/>
<evidence type="ECO:0000313" key="3">
    <source>
        <dbReference type="Proteomes" id="UP000250140"/>
    </source>
</evidence>
<reference evidence="2 3" key="1">
    <citation type="journal article" date="2016" name="Nat. Commun.">
        <title>Ectomycorrhizal ecology is imprinted in the genome of the dominant symbiotic fungus Cenococcum geophilum.</title>
        <authorList>
            <consortium name="DOE Joint Genome Institute"/>
            <person name="Peter M."/>
            <person name="Kohler A."/>
            <person name="Ohm R.A."/>
            <person name="Kuo A."/>
            <person name="Krutzmann J."/>
            <person name="Morin E."/>
            <person name="Arend M."/>
            <person name="Barry K.W."/>
            <person name="Binder M."/>
            <person name="Choi C."/>
            <person name="Clum A."/>
            <person name="Copeland A."/>
            <person name="Grisel N."/>
            <person name="Haridas S."/>
            <person name="Kipfer T."/>
            <person name="LaButti K."/>
            <person name="Lindquist E."/>
            <person name="Lipzen A."/>
            <person name="Maire R."/>
            <person name="Meier B."/>
            <person name="Mihaltcheva S."/>
            <person name="Molinier V."/>
            <person name="Murat C."/>
            <person name="Poggeler S."/>
            <person name="Quandt C.A."/>
            <person name="Sperisen C."/>
            <person name="Tritt A."/>
            <person name="Tisserant E."/>
            <person name="Crous P.W."/>
            <person name="Henrissat B."/>
            <person name="Nehls U."/>
            <person name="Egli S."/>
            <person name="Spatafora J.W."/>
            <person name="Grigoriev I.V."/>
            <person name="Martin F.M."/>
        </authorList>
    </citation>
    <scope>NUCLEOTIDE SEQUENCE [LARGE SCALE GENOMIC DNA]</scope>
    <source>
        <strain evidence="2 3">CBS 207.34</strain>
    </source>
</reference>
<dbReference type="AlphaFoldDB" id="A0A8E2EN28"/>
<sequence>MVFDFGISIALVAAVVASVSAFNDGSDIFSRWQRRREEKKVQAARDERELEIALAGSPKHVEREHEKFSAAMNPNFACADGDAGKAVLRSIEKFNRTVVNTLRLAVNGGSAYTLNLEHLLSVTDSLRKDTVPSMTQLFQRLWTARGVPQSLAAHVQPLNTNIPVNAPLSARVVTLRLSRPPSISNHIYHRIFLHISL</sequence>
<protein>
    <submittedName>
        <fullName evidence="2">Uncharacterized protein</fullName>
    </submittedName>
</protein>
<feature type="signal peptide" evidence="1">
    <location>
        <begin position="1"/>
        <end position="21"/>
    </location>
</feature>
<feature type="chain" id="PRO_5034003973" evidence="1">
    <location>
        <begin position="22"/>
        <end position="197"/>
    </location>
</feature>
<accession>A0A8E2EN28</accession>
<organism evidence="2 3">
    <name type="scientific">Glonium stellatum</name>
    <dbReference type="NCBI Taxonomy" id="574774"/>
    <lineage>
        <taxon>Eukaryota</taxon>
        <taxon>Fungi</taxon>
        <taxon>Dikarya</taxon>
        <taxon>Ascomycota</taxon>
        <taxon>Pezizomycotina</taxon>
        <taxon>Dothideomycetes</taxon>
        <taxon>Pleosporomycetidae</taxon>
        <taxon>Gloniales</taxon>
        <taxon>Gloniaceae</taxon>
        <taxon>Glonium</taxon>
    </lineage>
</organism>
<gene>
    <name evidence="2" type="ORF">AOQ84DRAFT_393455</name>
</gene>
<dbReference type="Proteomes" id="UP000250140">
    <property type="component" value="Unassembled WGS sequence"/>
</dbReference>
<keyword evidence="3" id="KW-1185">Reference proteome</keyword>